<feature type="coiled-coil region" evidence="1">
    <location>
        <begin position="62"/>
        <end position="100"/>
    </location>
</feature>
<evidence type="ECO:0000313" key="4">
    <source>
        <dbReference type="EMBL" id="SFF60936.1"/>
    </source>
</evidence>
<dbReference type="FunFam" id="2.70.70.10:FF:000006">
    <property type="entry name" value="M23 family peptidase"/>
    <property type="match status" value="1"/>
</dbReference>
<dbReference type="Proteomes" id="UP000199771">
    <property type="component" value="Unassembled WGS sequence"/>
</dbReference>
<dbReference type="InterPro" id="IPR011055">
    <property type="entry name" value="Dup_hybrid_motif"/>
</dbReference>
<keyword evidence="2" id="KW-1133">Transmembrane helix</keyword>
<sequence length="311" mass="33876">MDIIVVSHKRGRTWRFPLDLRHVLSWLPLAAAAAIVLSAAFAAGFVLRGFADRASVMPSDLLASWSEEVRLQRAALDQARAQAEQDSAALARRIAQLQAHVLRLDAAGQRLTEIAGLERGEFNFDQPPAVGGPESVVVADNGFDTMLASLDAFERQLADRERQFRVLEDLLLTSRLQKEVRPSGWPIEGGWISSLFGVRTDPFTGRLTRHLGIDFAGRPGADVLAVAAGIVTEAGERDGYGNLVEINHGNGYTTRYGHNSQILVKPGDKVAKGQRIARMGSSGRSTGPHVHFEVLFNGIPVNPEQYINAAR</sequence>
<name>A0A1I2K7S0_9GAMM</name>
<keyword evidence="5" id="KW-1185">Reference proteome</keyword>
<feature type="transmembrane region" description="Helical" evidence="2">
    <location>
        <begin position="23"/>
        <end position="47"/>
    </location>
</feature>
<dbReference type="AlphaFoldDB" id="A0A1I2K7S0"/>
<dbReference type="InterPro" id="IPR016047">
    <property type="entry name" value="M23ase_b-sheet_dom"/>
</dbReference>
<gene>
    <name evidence="4" type="ORF">SAMN04488120_11223</name>
</gene>
<dbReference type="CDD" id="cd12797">
    <property type="entry name" value="M23_peptidase"/>
    <property type="match status" value="1"/>
</dbReference>
<dbReference type="GO" id="GO:0004222">
    <property type="term" value="F:metalloendopeptidase activity"/>
    <property type="evidence" value="ECO:0007669"/>
    <property type="project" value="TreeGrafter"/>
</dbReference>
<dbReference type="PANTHER" id="PTHR21666:SF291">
    <property type="entry name" value="STAGE II SPORULATION PROTEIN Q"/>
    <property type="match status" value="1"/>
</dbReference>
<dbReference type="Pfam" id="PF01551">
    <property type="entry name" value="Peptidase_M23"/>
    <property type="match status" value="1"/>
</dbReference>
<dbReference type="Gene3D" id="2.70.70.10">
    <property type="entry name" value="Glucose Permease (Domain IIA)"/>
    <property type="match status" value="1"/>
</dbReference>
<proteinExistence type="predicted"/>
<dbReference type="InterPro" id="IPR050570">
    <property type="entry name" value="Cell_wall_metabolism_enzyme"/>
</dbReference>
<evidence type="ECO:0000256" key="1">
    <source>
        <dbReference type="SAM" id="Coils"/>
    </source>
</evidence>
<evidence type="ECO:0000256" key="2">
    <source>
        <dbReference type="SAM" id="Phobius"/>
    </source>
</evidence>
<evidence type="ECO:0000259" key="3">
    <source>
        <dbReference type="Pfam" id="PF01551"/>
    </source>
</evidence>
<evidence type="ECO:0000313" key="5">
    <source>
        <dbReference type="Proteomes" id="UP000199771"/>
    </source>
</evidence>
<keyword evidence="2" id="KW-0472">Membrane</keyword>
<accession>A0A1I2K7S0</accession>
<keyword evidence="1" id="KW-0175">Coiled coil</keyword>
<feature type="domain" description="M23ase beta-sheet core" evidence="3">
    <location>
        <begin position="209"/>
        <end position="303"/>
    </location>
</feature>
<dbReference type="EMBL" id="FOOC01000012">
    <property type="protein sequence ID" value="SFF60936.1"/>
    <property type="molecule type" value="Genomic_DNA"/>
</dbReference>
<dbReference type="RefSeq" id="WP_091535017.1">
    <property type="nucleotide sequence ID" value="NZ_FOOC01000012.1"/>
</dbReference>
<organism evidence="4 5">
    <name type="scientific">Fontimonas thermophila</name>
    <dbReference type="NCBI Taxonomy" id="1076937"/>
    <lineage>
        <taxon>Bacteria</taxon>
        <taxon>Pseudomonadati</taxon>
        <taxon>Pseudomonadota</taxon>
        <taxon>Gammaproteobacteria</taxon>
        <taxon>Nevskiales</taxon>
        <taxon>Nevskiaceae</taxon>
        <taxon>Fontimonas</taxon>
    </lineage>
</organism>
<dbReference type="PANTHER" id="PTHR21666">
    <property type="entry name" value="PEPTIDASE-RELATED"/>
    <property type="match status" value="1"/>
</dbReference>
<keyword evidence="4" id="KW-0378">Hydrolase</keyword>
<dbReference type="OrthoDB" id="9805070at2"/>
<dbReference type="STRING" id="1076937.SAMN04488120_11223"/>
<keyword evidence="2" id="KW-0812">Transmembrane</keyword>
<reference evidence="4 5" key="1">
    <citation type="submission" date="2016-10" db="EMBL/GenBank/DDBJ databases">
        <authorList>
            <person name="de Groot N.N."/>
        </authorList>
    </citation>
    <scope>NUCLEOTIDE SEQUENCE [LARGE SCALE GENOMIC DNA]</scope>
    <source>
        <strain evidence="4 5">DSM 23609</strain>
    </source>
</reference>
<protein>
    <submittedName>
        <fullName evidence="4">Murein DD-endopeptidase MepM and murein hydrolase activator NlpD, contain LysM domain</fullName>
    </submittedName>
</protein>
<dbReference type="SUPFAM" id="SSF51261">
    <property type="entry name" value="Duplicated hybrid motif"/>
    <property type="match status" value="1"/>
</dbReference>